<name>A0A430KXM7_9HYPO</name>
<sequence length="82" mass="9024">MNSRLVMERILHRKFQNPNLLEEALVAAGADVQPPMNNTKRQGNKRLALIGDAVLRLTLVDDGIVLGKTTGRLHCFISTGQS</sequence>
<evidence type="ECO:0000313" key="2">
    <source>
        <dbReference type="Proteomes" id="UP000287124"/>
    </source>
</evidence>
<gene>
    <name evidence="1" type="ORF">BHE90_017373</name>
</gene>
<accession>A0A430KXM7</accession>
<keyword evidence="2" id="KW-1185">Reference proteome</keyword>
<protein>
    <recommendedName>
        <fullName evidence="3">RNase III domain-containing protein</fullName>
    </recommendedName>
</protein>
<dbReference type="SUPFAM" id="SSF69065">
    <property type="entry name" value="RNase III domain-like"/>
    <property type="match status" value="1"/>
</dbReference>
<comment type="caution">
    <text evidence="1">The sequence shown here is derived from an EMBL/GenBank/DDBJ whole genome shotgun (WGS) entry which is preliminary data.</text>
</comment>
<reference evidence="1 2" key="1">
    <citation type="submission" date="2017-06" db="EMBL/GenBank/DDBJ databases">
        <title>Comparative genomic analysis of Ambrosia Fusariam Clade fungi.</title>
        <authorList>
            <person name="Stajich J.E."/>
            <person name="Carrillo J."/>
            <person name="Kijimoto T."/>
            <person name="Eskalen A."/>
            <person name="O'Donnell K."/>
            <person name="Kasson M."/>
        </authorList>
    </citation>
    <scope>NUCLEOTIDE SEQUENCE [LARGE SCALE GENOMIC DNA]</scope>
    <source>
        <strain evidence="1 2">UCR1854</strain>
    </source>
</reference>
<dbReference type="AlphaFoldDB" id="A0A430KXM7"/>
<dbReference type="InterPro" id="IPR036389">
    <property type="entry name" value="RNase_III_sf"/>
</dbReference>
<dbReference type="Proteomes" id="UP000287124">
    <property type="component" value="Unassembled WGS sequence"/>
</dbReference>
<evidence type="ECO:0008006" key="3">
    <source>
        <dbReference type="Google" id="ProtNLM"/>
    </source>
</evidence>
<dbReference type="GO" id="GO:0004525">
    <property type="term" value="F:ribonuclease III activity"/>
    <property type="evidence" value="ECO:0007669"/>
    <property type="project" value="InterPro"/>
</dbReference>
<dbReference type="EMBL" id="MIKF01001003">
    <property type="protein sequence ID" value="RTE68249.1"/>
    <property type="molecule type" value="Genomic_DNA"/>
</dbReference>
<dbReference type="Gene3D" id="1.10.1520.10">
    <property type="entry name" value="Ribonuclease III domain"/>
    <property type="match status" value="1"/>
</dbReference>
<evidence type="ECO:0000313" key="1">
    <source>
        <dbReference type="EMBL" id="RTE68249.1"/>
    </source>
</evidence>
<dbReference type="GO" id="GO:0006396">
    <property type="term" value="P:RNA processing"/>
    <property type="evidence" value="ECO:0007669"/>
    <property type="project" value="InterPro"/>
</dbReference>
<organism evidence="1 2">
    <name type="scientific">Fusarium euwallaceae</name>
    <dbReference type="NCBI Taxonomy" id="1147111"/>
    <lineage>
        <taxon>Eukaryota</taxon>
        <taxon>Fungi</taxon>
        <taxon>Dikarya</taxon>
        <taxon>Ascomycota</taxon>
        <taxon>Pezizomycotina</taxon>
        <taxon>Sordariomycetes</taxon>
        <taxon>Hypocreomycetidae</taxon>
        <taxon>Hypocreales</taxon>
        <taxon>Nectriaceae</taxon>
        <taxon>Fusarium</taxon>
        <taxon>Fusarium solani species complex</taxon>
    </lineage>
</organism>
<proteinExistence type="predicted"/>